<protein>
    <submittedName>
        <fullName evidence="3">Uncharacterized protein</fullName>
    </submittedName>
</protein>
<dbReference type="EMBL" id="JBICCN010000360">
    <property type="protein sequence ID" value="KAL3073783.1"/>
    <property type="molecule type" value="Genomic_DNA"/>
</dbReference>
<proteinExistence type="predicted"/>
<feature type="compositionally biased region" description="Basic and acidic residues" evidence="1">
    <location>
        <begin position="36"/>
        <end position="57"/>
    </location>
</feature>
<reference evidence="3 5" key="1">
    <citation type="submission" date="2024-10" db="EMBL/GenBank/DDBJ databases">
        <authorList>
            <person name="Kim D."/>
        </authorList>
    </citation>
    <scope>NUCLEOTIDE SEQUENCE [LARGE SCALE GENOMIC DNA]</scope>
    <source>
        <strain evidence="3">Taebaek</strain>
    </source>
</reference>
<evidence type="ECO:0000313" key="4">
    <source>
        <dbReference type="EMBL" id="KAL3075949.1"/>
    </source>
</evidence>
<evidence type="ECO:0000313" key="3">
    <source>
        <dbReference type="EMBL" id="KAL3073783.1"/>
    </source>
</evidence>
<dbReference type="EMBL" id="JBICCN010000360">
    <property type="protein sequence ID" value="KAL3073776.1"/>
    <property type="molecule type" value="Genomic_DNA"/>
</dbReference>
<feature type="region of interest" description="Disordered" evidence="1">
    <location>
        <begin position="1"/>
        <end position="84"/>
    </location>
</feature>
<gene>
    <name evidence="4" type="ORF">niasHS_012866</name>
    <name evidence="2" type="ORF">niasHS_016615</name>
    <name evidence="3" type="ORF">niasHS_016622</name>
</gene>
<evidence type="ECO:0000256" key="1">
    <source>
        <dbReference type="SAM" id="MobiDB-lite"/>
    </source>
</evidence>
<keyword evidence="5" id="KW-1185">Reference proteome</keyword>
<sequence length="311" mass="34492">MSEGFANGGFSESGDGFANGGFGESSPRANSFVPSDRQRSSSSHEKRSKHGGEEPRRGRSVLGRILRGGRGQGNAHGPRKDRESALGVTAAEYFEKHRLRPLKWLKWPCLYAEGGIVGSSKRSRALQKKGHVPWRVGEVHSDWLALEDLHWTTQSKLDEDYDGAPVNREMAARKEPIDGTATDAEQCSSLPRRIWGQSPLRSPSHSSIPNNDTITSYRRAEKPSGDEIRRLKAELEHVRPGERGRNAAQCLAALYIKFGRNYRGVPKNGRAATREHFPEWERWVSIEEAVVPLTIGNVPVGRTIGGQKIGR</sequence>
<feature type="region of interest" description="Disordered" evidence="1">
    <location>
        <begin position="194"/>
        <end position="225"/>
    </location>
</feature>
<organism evidence="3 5">
    <name type="scientific">Heterodera schachtii</name>
    <name type="common">Sugarbeet cyst nematode worm</name>
    <name type="synonym">Tylenchus schachtii</name>
    <dbReference type="NCBI Taxonomy" id="97005"/>
    <lineage>
        <taxon>Eukaryota</taxon>
        <taxon>Metazoa</taxon>
        <taxon>Ecdysozoa</taxon>
        <taxon>Nematoda</taxon>
        <taxon>Chromadorea</taxon>
        <taxon>Rhabditida</taxon>
        <taxon>Tylenchina</taxon>
        <taxon>Tylenchomorpha</taxon>
        <taxon>Tylenchoidea</taxon>
        <taxon>Heteroderidae</taxon>
        <taxon>Heteroderinae</taxon>
        <taxon>Heterodera</taxon>
    </lineage>
</organism>
<dbReference type="EMBL" id="JBICCN010000347">
    <property type="protein sequence ID" value="KAL3075949.1"/>
    <property type="molecule type" value="Genomic_DNA"/>
</dbReference>
<feature type="compositionally biased region" description="Polar residues" evidence="1">
    <location>
        <begin position="199"/>
        <end position="216"/>
    </location>
</feature>
<comment type="caution">
    <text evidence="3">The sequence shown here is derived from an EMBL/GenBank/DDBJ whole genome shotgun (WGS) entry which is preliminary data.</text>
</comment>
<evidence type="ECO:0000313" key="2">
    <source>
        <dbReference type="EMBL" id="KAL3073776.1"/>
    </source>
</evidence>
<evidence type="ECO:0000313" key="5">
    <source>
        <dbReference type="Proteomes" id="UP001620645"/>
    </source>
</evidence>
<name>A0ABD2I3S0_HETSC</name>
<dbReference type="Proteomes" id="UP001620645">
    <property type="component" value="Unassembled WGS sequence"/>
</dbReference>
<accession>A0ABD2I3S0</accession>
<dbReference type="AlphaFoldDB" id="A0ABD2I3S0"/>